<feature type="chain" id="PRO_5009236112" evidence="15">
    <location>
        <begin position="17"/>
        <end position="333"/>
    </location>
</feature>
<evidence type="ECO:0000256" key="1">
    <source>
        <dbReference type="ARBA" id="ARBA00004191"/>
    </source>
</evidence>
<dbReference type="InterPro" id="IPR017853">
    <property type="entry name" value="GH"/>
</dbReference>
<evidence type="ECO:0000256" key="8">
    <source>
        <dbReference type="ARBA" id="ARBA00023180"/>
    </source>
</evidence>
<protein>
    <submittedName>
        <fullName evidence="16">LADA_0F06722g1_1</fullName>
    </submittedName>
</protein>
<organism evidence="16 17">
    <name type="scientific">Lachancea dasiensis</name>
    <dbReference type="NCBI Taxonomy" id="1072105"/>
    <lineage>
        <taxon>Eukaryota</taxon>
        <taxon>Fungi</taxon>
        <taxon>Dikarya</taxon>
        <taxon>Ascomycota</taxon>
        <taxon>Saccharomycotina</taxon>
        <taxon>Saccharomycetes</taxon>
        <taxon>Saccharomycetales</taxon>
        <taxon>Saccharomycetaceae</taxon>
        <taxon>Lachancea</taxon>
    </lineage>
</organism>
<dbReference type="PANTHER" id="PTHR16631:SF14">
    <property type="entry name" value="FAMILY 17 GLUCOSIDASE SCW10-RELATED"/>
    <property type="match status" value="1"/>
</dbReference>
<dbReference type="EMBL" id="LT598458">
    <property type="protein sequence ID" value="SCU90847.1"/>
    <property type="molecule type" value="Genomic_DNA"/>
</dbReference>
<evidence type="ECO:0000313" key="17">
    <source>
        <dbReference type="Proteomes" id="UP000190274"/>
    </source>
</evidence>
<dbReference type="PROSITE" id="PS00587">
    <property type="entry name" value="GLYCOSYL_HYDROL_F17"/>
    <property type="match status" value="1"/>
</dbReference>
<dbReference type="OrthoDB" id="941679at2759"/>
<evidence type="ECO:0000256" key="14">
    <source>
        <dbReference type="SAM" id="MobiDB-lite"/>
    </source>
</evidence>
<proteinExistence type="inferred from homology"/>
<dbReference type="GO" id="GO:0000747">
    <property type="term" value="P:conjugation with cellular fusion"/>
    <property type="evidence" value="ECO:0007669"/>
    <property type="project" value="UniProtKB-ARBA"/>
</dbReference>
<comment type="function">
    <text evidence="11">Glucanases possibly play a role in cell expansion during growth, in cell-cell fusion during mating, and in spore release during sporulation.</text>
</comment>
<evidence type="ECO:0000256" key="7">
    <source>
        <dbReference type="ARBA" id="ARBA00022801"/>
    </source>
</evidence>
<evidence type="ECO:0000256" key="6">
    <source>
        <dbReference type="ARBA" id="ARBA00022729"/>
    </source>
</evidence>
<sequence>MHFTIIFCFCVSLAHPLWVKKDVNLMVAPVVVSGLLVEGQTSTLHSPATTEGIPTTSTISKTTTSQHSSPTTGGEFYEGAGGITYSPYQKSGQCKTLEMVRSDLERLRGFSIIRIYATDCDILMNLKKCLSTSQKVMVGIWDLGKVSQGVSDISTTFNGDFARVHSVSVGNELVNSGQASAEDVQAAVSKARVQLREIGYQGPVVSVDTLVAVTANPALCGVSDFLAVNSHPYWDGNVEPSNCGAWLQNQIANLQAKCGSQKPILITESGWPNAGDTNGKCQPSQENMQRCIRSINHVVGPQVLLFSTFNDYWKDPGPKNVEQRWGIFGDPAF</sequence>
<dbReference type="GO" id="GO:0005576">
    <property type="term" value="C:extracellular region"/>
    <property type="evidence" value="ECO:0007669"/>
    <property type="project" value="UniProtKB-ARBA"/>
</dbReference>
<dbReference type="GO" id="GO:0005975">
    <property type="term" value="P:carbohydrate metabolic process"/>
    <property type="evidence" value="ECO:0007669"/>
    <property type="project" value="InterPro"/>
</dbReference>
<dbReference type="AlphaFoldDB" id="A0A1G4JK02"/>
<evidence type="ECO:0000256" key="12">
    <source>
        <dbReference type="RuleBase" id="RU004335"/>
    </source>
</evidence>
<dbReference type="InterPro" id="IPR000490">
    <property type="entry name" value="Glyco_hydro_17"/>
</dbReference>
<dbReference type="GO" id="GO:0042973">
    <property type="term" value="F:glucan endo-1,3-beta-D-glucosidase activity"/>
    <property type="evidence" value="ECO:0007669"/>
    <property type="project" value="TreeGrafter"/>
</dbReference>
<keyword evidence="17" id="KW-1185">Reference proteome</keyword>
<dbReference type="GO" id="GO:0009986">
    <property type="term" value="C:cell surface"/>
    <property type="evidence" value="ECO:0007669"/>
    <property type="project" value="TreeGrafter"/>
</dbReference>
<feature type="compositionally biased region" description="Low complexity" evidence="14">
    <location>
        <begin position="55"/>
        <end position="69"/>
    </location>
</feature>
<evidence type="ECO:0000256" key="3">
    <source>
        <dbReference type="ARBA" id="ARBA00022512"/>
    </source>
</evidence>
<keyword evidence="3" id="KW-0134">Cell wall</keyword>
<dbReference type="InterPro" id="IPR050732">
    <property type="entry name" value="Beta-glucan_modifiers"/>
</dbReference>
<comment type="similarity">
    <text evidence="2 12">Belongs to the glycosyl hydrolase 17 family.</text>
</comment>
<dbReference type="GO" id="GO:0071555">
    <property type="term" value="P:cell wall organization"/>
    <property type="evidence" value="ECO:0007669"/>
    <property type="project" value="UniProtKB-KW"/>
</dbReference>
<dbReference type="GO" id="GO:0009277">
    <property type="term" value="C:fungal-type cell wall"/>
    <property type="evidence" value="ECO:0007669"/>
    <property type="project" value="UniProtKB-ARBA"/>
</dbReference>
<evidence type="ECO:0000256" key="10">
    <source>
        <dbReference type="ARBA" id="ARBA00023316"/>
    </source>
</evidence>
<keyword evidence="10" id="KW-0961">Cell wall biogenesis/degradation</keyword>
<keyword evidence="4" id="KW-0964">Secreted</keyword>
<dbReference type="Gene3D" id="3.20.20.80">
    <property type="entry name" value="Glycosidases"/>
    <property type="match status" value="2"/>
</dbReference>
<evidence type="ECO:0000256" key="13">
    <source>
        <dbReference type="RuleBase" id="RU004336"/>
    </source>
</evidence>
<keyword evidence="6 15" id="KW-0732">Signal</keyword>
<keyword evidence="5" id="KW-0165">Cleavage on pair of basic residues</keyword>
<evidence type="ECO:0000256" key="5">
    <source>
        <dbReference type="ARBA" id="ARBA00022685"/>
    </source>
</evidence>
<evidence type="ECO:0000256" key="2">
    <source>
        <dbReference type="ARBA" id="ARBA00008773"/>
    </source>
</evidence>
<evidence type="ECO:0000256" key="15">
    <source>
        <dbReference type="SAM" id="SignalP"/>
    </source>
</evidence>
<comment type="subcellular location">
    <subcellularLocation>
        <location evidence="1">Secreted</location>
        <location evidence="1">Cell wall</location>
    </subcellularLocation>
</comment>
<evidence type="ECO:0000313" key="16">
    <source>
        <dbReference type="EMBL" id="SCU90847.1"/>
    </source>
</evidence>
<evidence type="ECO:0000256" key="11">
    <source>
        <dbReference type="ARBA" id="ARBA00056660"/>
    </source>
</evidence>
<reference evidence="16 17" key="1">
    <citation type="submission" date="2016-03" db="EMBL/GenBank/DDBJ databases">
        <authorList>
            <person name="Devillers H."/>
        </authorList>
    </citation>
    <scope>NUCLEOTIDE SEQUENCE [LARGE SCALE GENOMIC DNA]</scope>
    <source>
        <strain evidence="16">CBS 10888</strain>
    </source>
</reference>
<name>A0A1G4JK02_9SACH</name>
<evidence type="ECO:0000256" key="9">
    <source>
        <dbReference type="ARBA" id="ARBA00023295"/>
    </source>
</evidence>
<feature type="region of interest" description="Disordered" evidence="14">
    <location>
        <begin position="46"/>
        <end position="73"/>
    </location>
</feature>
<dbReference type="STRING" id="1266660.A0A1G4JK02"/>
<dbReference type="SUPFAM" id="SSF51445">
    <property type="entry name" value="(Trans)glycosidases"/>
    <property type="match status" value="1"/>
</dbReference>
<dbReference type="Pfam" id="PF00332">
    <property type="entry name" value="Glyco_hydro_17"/>
    <property type="match status" value="1"/>
</dbReference>
<feature type="signal peptide" evidence="15">
    <location>
        <begin position="1"/>
        <end position="16"/>
    </location>
</feature>
<keyword evidence="9 13" id="KW-0326">Glycosidase</keyword>
<keyword evidence="7 13" id="KW-0378">Hydrolase</keyword>
<gene>
    <name evidence="16" type="ORF">LADA_0F06722G</name>
</gene>
<accession>A0A1G4JK02</accession>
<evidence type="ECO:0000256" key="4">
    <source>
        <dbReference type="ARBA" id="ARBA00022525"/>
    </source>
</evidence>
<dbReference type="Proteomes" id="UP000190274">
    <property type="component" value="Chromosome F"/>
</dbReference>
<keyword evidence="8" id="KW-0325">Glycoprotein</keyword>
<dbReference type="PANTHER" id="PTHR16631">
    <property type="entry name" value="GLUCAN 1,3-BETA-GLUCOSIDASE"/>
    <property type="match status" value="1"/>
</dbReference>
<dbReference type="FunFam" id="3.20.20.80:FF:000111">
    <property type="entry name" value="Soluble cell wall protein"/>
    <property type="match status" value="1"/>
</dbReference>